<dbReference type="GO" id="GO:0003677">
    <property type="term" value="F:DNA binding"/>
    <property type="evidence" value="ECO:0007669"/>
    <property type="project" value="UniProtKB-KW"/>
</dbReference>
<evidence type="ECO:0000256" key="3">
    <source>
        <dbReference type="ARBA" id="ARBA00023163"/>
    </source>
</evidence>
<dbReference type="SUPFAM" id="SSF48008">
    <property type="entry name" value="GntR ligand-binding domain-like"/>
    <property type="match status" value="1"/>
</dbReference>
<dbReference type="PRINTS" id="PR00035">
    <property type="entry name" value="HTHGNTR"/>
</dbReference>
<dbReference type="InterPro" id="IPR036388">
    <property type="entry name" value="WH-like_DNA-bd_sf"/>
</dbReference>
<dbReference type="GO" id="GO:0003700">
    <property type="term" value="F:DNA-binding transcription factor activity"/>
    <property type="evidence" value="ECO:0007669"/>
    <property type="project" value="InterPro"/>
</dbReference>
<keyword evidence="1" id="KW-0805">Transcription regulation</keyword>
<dbReference type="AlphaFoldDB" id="A0A1G8KDG3"/>
<gene>
    <name evidence="5" type="ORF">SAMN04487993_1004185</name>
</gene>
<evidence type="ECO:0000259" key="4">
    <source>
        <dbReference type="PROSITE" id="PS50949"/>
    </source>
</evidence>
<dbReference type="SMART" id="SM00345">
    <property type="entry name" value="HTH_GNTR"/>
    <property type="match status" value="1"/>
</dbReference>
<evidence type="ECO:0000256" key="1">
    <source>
        <dbReference type="ARBA" id="ARBA00023015"/>
    </source>
</evidence>
<dbReference type="PANTHER" id="PTHR43537:SF44">
    <property type="entry name" value="GNTR FAMILY REGULATORY PROTEIN"/>
    <property type="match status" value="1"/>
</dbReference>
<dbReference type="InterPro" id="IPR036390">
    <property type="entry name" value="WH_DNA-bd_sf"/>
</dbReference>
<dbReference type="InterPro" id="IPR011711">
    <property type="entry name" value="GntR_C"/>
</dbReference>
<dbReference type="OrthoDB" id="9028214at2"/>
<dbReference type="InterPro" id="IPR000524">
    <property type="entry name" value="Tscrpt_reg_HTH_GntR"/>
</dbReference>
<sequence length="254" mass="27475">MTDILRNAAPLARGATLSDQVTDALRRSVTSGAFAVGSPFPSESALSQELSVSRSVVREAVARLKAEGLLHSQQGRGAYVASTRPRMGFAIDMSDVANLQKLSQVLELRLGVEIEAAAIAATRRTPEDLAELDAAVERFSAQQRHSPENARDGVEADMRFHRALCEATGNAYYLSLFNYLSASLQESIEAGRLRALERGGDSREAAEEHRAIAEAIRAQDASAARRLMRRHLVLSRDRLLGNLSPGAARPKAAE</sequence>
<dbReference type="STRING" id="555512.SAMN04487993_1004185"/>
<dbReference type="Pfam" id="PF00392">
    <property type="entry name" value="GntR"/>
    <property type="match status" value="1"/>
</dbReference>
<dbReference type="InterPro" id="IPR008920">
    <property type="entry name" value="TF_FadR/GntR_C"/>
</dbReference>
<name>A0A1G8KDG3_9RHOB</name>
<dbReference type="SUPFAM" id="SSF46785">
    <property type="entry name" value="Winged helix' DNA-binding domain"/>
    <property type="match status" value="1"/>
</dbReference>
<dbReference type="Gene3D" id="1.10.10.10">
    <property type="entry name" value="Winged helix-like DNA-binding domain superfamily/Winged helix DNA-binding domain"/>
    <property type="match status" value="1"/>
</dbReference>
<dbReference type="Proteomes" id="UP000199093">
    <property type="component" value="Unassembled WGS sequence"/>
</dbReference>
<dbReference type="Gene3D" id="1.20.120.530">
    <property type="entry name" value="GntR ligand-binding domain-like"/>
    <property type="match status" value="1"/>
</dbReference>
<accession>A0A1G8KDG3</accession>
<keyword evidence="6" id="KW-1185">Reference proteome</keyword>
<evidence type="ECO:0000256" key="2">
    <source>
        <dbReference type="ARBA" id="ARBA00023125"/>
    </source>
</evidence>
<dbReference type="PANTHER" id="PTHR43537">
    <property type="entry name" value="TRANSCRIPTIONAL REGULATOR, GNTR FAMILY"/>
    <property type="match status" value="1"/>
</dbReference>
<protein>
    <submittedName>
        <fullName evidence="5">DNA-binding transcriptional regulator, FadR family</fullName>
    </submittedName>
</protein>
<keyword evidence="3" id="KW-0804">Transcription</keyword>
<evidence type="ECO:0000313" key="5">
    <source>
        <dbReference type="EMBL" id="SDI41467.1"/>
    </source>
</evidence>
<dbReference type="PROSITE" id="PS50949">
    <property type="entry name" value="HTH_GNTR"/>
    <property type="match status" value="1"/>
</dbReference>
<dbReference type="CDD" id="cd07377">
    <property type="entry name" value="WHTH_GntR"/>
    <property type="match status" value="1"/>
</dbReference>
<organism evidence="5 6">
    <name type="scientific">Salipiger marinus</name>
    <dbReference type="NCBI Taxonomy" id="555512"/>
    <lineage>
        <taxon>Bacteria</taxon>
        <taxon>Pseudomonadati</taxon>
        <taxon>Pseudomonadota</taxon>
        <taxon>Alphaproteobacteria</taxon>
        <taxon>Rhodobacterales</taxon>
        <taxon>Roseobacteraceae</taxon>
        <taxon>Salipiger</taxon>
    </lineage>
</organism>
<dbReference type="EMBL" id="FNEJ01000004">
    <property type="protein sequence ID" value="SDI41467.1"/>
    <property type="molecule type" value="Genomic_DNA"/>
</dbReference>
<reference evidence="5 6" key="1">
    <citation type="submission" date="2016-10" db="EMBL/GenBank/DDBJ databases">
        <authorList>
            <person name="de Groot N.N."/>
        </authorList>
    </citation>
    <scope>NUCLEOTIDE SEQUENCE [LARGE SCALE GENOMIC DNA]</scope>
    <source>
        <strain evidence="5 6">DSM 26424</strain>
    </source>
</reference>
<feature type="domain" description="HTH gntR-type" evidence="4">
    <location>
        <begin position="15"/>
        <end position="83"/>
    </location>
</feature>
<keyword evidence="2 5" id="KW-0238">DNA-binding</keyword>
<proteinExistence type="predicted"/>
<dbReference type="Pfam" id="PF07729">
    <property type="entry name" value="FCD"/>
    <property type="match status" value="1"/>
</dbReference>
<dbReference type="SMART" id="SM00895">
    <property type="entry name" value="FCD"/>
    <property type="match status" value="1"/>
</dbReference>
<dbReference type="RefSeq" id="WP_089844996.1">
    <property type="nucleotide sequence ID" value="NZ_FNEJ01000004.1"/>
</dbReference>
<evidence type="ECO:0000313" key="6">
    <source>
        <dbReference type="Proteomes" id="UP000199093"/>
    </source>
</evidence>